<dbReference type="Gene3D" id="3.40.50.1110">
    <property type="entry name" value="SGNH hydrolase"/>
    <property type="match status" value="1"/>
</dbReference>
<evidence type="ECO:0000313" key="3">
    <source>
        <dbReference type="Proteomes" id="UP000830158"/>
    </source>
</evidence>
<protein>
    <submittedName>
        <fullName evidence="2">GDSL-type esterase/lipase family protein</fullName>
    </submittedName>
</protein>
<accession>A0ABY4NS47</accession>
<keyword evidence="3" id="KW-1185">Reference proteome</keyword>
<reference evidence="2" key="1">
    <citation type="submission" date="2022-01" db="EMBL/GenBank/DDBJ databases">
        <title>PSI-footprinting approach for the identification of protein synthesis inhibitor producers.</title>
        <authorList>
            <person name="Handel F."/>
            <person name="Kulik A."/>
            <person name="Wex K.W."/>
            <person name="Berscheid A."/>
            <person name="Saur J.S."/>
            <person name="Winkler A."/>
            <person name="Wibberg D."/>
            <person name="Kalinowski J."/>
            <person name="Broetz-Oesterhelt H."/>
            <person name="Mast Y."/>
        </authorList>
    </citation>
    <scope>NUCLEOTIDE SEQUENCE</scope>
    <source>
        <strain evidence="2">KNN 49.3e</strain>
    </source>
</reference>
<organism evidence="2 3">
    <name type="scientific">Amycolatopsis thermalba</name>
    <dbReference type="NCBI Taxonomy" id="944492"/>
    <lineage>
        <taxon>Bacteria</taxon>
        <taxon>Bacillati</taxon>
        <taxon>Actinomycetota</taxon>
        <taxon>Actinomycetes</taxon>
        <taxon>Pseudonocardiales</taxon>
        <taxon>Pseudonocardiaceae</taxon>
        <taxon>Amycolatopsis</taxon>
    </lineage>
</organism>
<dbReference type="InterPro" id="IPR036514">
    <property type="entry name" value="SGNH_hydro_sf"/>
</dbReference>
<gene>
    <name evidence="2" type="ORF">L1857_08595</name>
</gene>
<dbReference type="SUPFAM" id="SSF52266">
    <property type="entry name" value="SGNH hydrolase"/>
    <property type="match status" value="1"/>
</dbReference>
<evidence type="ECO:0000313" key="2">
    <source>
        <dbReference type="EMBL" id="UQS22872.1"/>
    </source>
</evidence>
<dbReference type="Pfam" id="PF13472">
    <property type="entry name" value="Lipase_GDSL_2"/>
    <property type="match status" value="1"/>
</dbReference>
<sequence length="522" mass="55758">MGADGNIYALTQAADGTHLIGLAPNLASGQTQPTKVRDFKVSADCDYVLRPYKDGIALSYPHVDDRPKYYSYSGKYLGQASIGDWGSDAFGAEGRFFSPAYTWSGSNVKSAAVSMYDPRKGTTTWTTPVSTPGANVQGSLQLHTINNGVVAIIYEWKMVSDYIPVTPTEWVFTVVTLDNNGHEVRRVTLPNQDAQGTYQAASLASVADASGKVAFLRNMNLSTGDSANPTASGIFVGVYDAVSGTWFYQKIMSGDMSKAGGPNGYYLSGPPPVLTNNILAFVAQCDGNCSDYNPKLYAVKMTGIGMDYPRGAILSATVSAQPAPRSYMALGDSFSSGEGVPPFVDDTACHRSALAYSRVNALNPSLTLQLDKFVACSGAQTTHVLNGWNDADHSEPSQASVLSSGSPKVVTITIGGNDIGFANFAKACVLGNCNSSSAAYTEADGKIRNVLQGTWKRRIRSSWRSPRLQGQRSTFWATHRSLPISREAHSVIHGVATCTTTMRVKSALRDTHGQMHGPRGTS</sequence>
<dbReference type="EMBL" id="CP091196">
    <property type="protein sequence ID" value="UQS22872.1"/>
    <property type="molecule type" value="Genomic_DNA"/>
</dbReference>
<dbReference type="PANTHER" id="PTHR37981">
    <property type="entry name" value="LIPASE 2"/>
    <property type="match status" value="1"/>
</dbReference>
<proteinExistence type="predicted"/>
<dbReference type="InterPro" id="IPR013830">
    <property type="entry name" value="SGNH_hydro"/>
</dbReference>
<dbReference type="InterPro" id="IPR037460">
    <property type="entry name" value="SEST-like"/>
</dbReference>
<name>A0ABY4NS47_9PSEU</name>
<feature type="domain" description="SGNH hydrolase-type esterase" evidence="1">
    <location>
        <begin position="329"/>
        <end position="439"/>
    </location>
</feature>
<evidence type="ECO:0000259" key="1">
    <source>
        <dbReference type="Pfam" id="PF13472"/>
    </source>
</evidence>
<dbReference type="RefSeq" id="WP_162831184.1">
    <property type="nucleotide sequence ID" value="NZ_CP091196.1"/>
</dbReference>
<dbReference type="PANTHER" id="PTHR37981:SF1">
    <property type="entry name" value="SGNH HYDROLASE-TYPE ESTERASE DOMAIN-CONTAINING PROTEIN"/>
    <property type="match status" value="1"/>
</dbReference>
<dbReference type="Proteomes" id="UP000830158">
    <property type="component" value="Chromosome"/>
</dbReference>